<accession>A0A484ZDD6</accession>
<dbReference type="Proteomes" id="UP000373449">
    <property type="component" value="Unassembled WGS sequence"/>
</dbReference>
<gene>
    <name evidence="3" type="ORF">NCTC12282_00660</name>
</gene>
<evidence type="ECO:0000313" key="4">
    <source>
        <dbReference type="Proteomes" id="UP000373449"/>
    </source>
</evidence>
<protein>
    <submittedName>
        <fullName evidence="3">Uncharacterized protein</fullName>
    </submittedName>
</protein>
<dbReference type="AlphaFoldDB" id="A0A484ZDD6"/>
<dbReference type="OrthoDB" id="6458409at2"/>
<evidence type="ECO:0000256" key="1">
    <source>
        <dbReference type="SAM" id="MobiDB-lite"/>
    </source>
</evidence>
<organism evidence="3 4">
    <name type="scientific">Budvicia aquatica</name>
    <dbReference type="NCBI Taxonomy" id="82979"/>
    <lineage>
        <taxon>Bacteria</taxon>
        <taxon>Pseudomonadati</taxon>
        <taxon>Pseudomonadota</taxon>
        <taxon>Gammaproteobacteria</taxon>
        <taxon>Enterobacterales</taxon>
        <taxon>Budviciaceae</taxon>
        <taxon>Budvicia</taxon>
    </lineage>
</organism>
<keyword evidence="2" id="KW-0472">Membrane</keyword>
<proteinExistence type="predicted"/>
<keyword evidence="2" id="KW-0812">Transmembrane</keyword>
<dbReference type="EMBL" id="CAADJA010000002">
    <property type="protein sequence ID" value="VFS45776.1"/>
    <property type="molecule type" value="Genomic_DNA"/>
</dbReference>
<evidence type="ECO:0000313" key="3">
    <source>
        <dbReference type="EMBL" id="VFS45776.1"/>
    </source>
</evidence>
<reference evidence="3 4" key="1">
    <citation type="submission" date="2019-03" db="EMBL/GenBank/DDBJ databases">
        <authorList>
            <consortium name="Pathogen Informatics"/>
        </authorList>
    </citation>
    <scope>NUCLEOTIDE SEQUENCE [LARGE SCALE GENOMIC DNA]</scope>
    <source>
        <strain evidence="3 4">NCTC12282</strain>
    </source>
</reference>
<feature type="transmembrane region" description="Helical" evidence="2">
    <location>
        <begin position="7"/>
        <end position="25"/>
    </location>
</feature>
<feature type="region of interest" description="Disordered" evidence="1">
    <location>
        <begin position="50"/>
        <end position="70"/>
    </location>
</feature>
<keyword evidence="2" id="KW-1133">Transmembrane helix</keyword>
<evidence type="ECO:0000256" key="2">
    <source>
        <dbReference type="SAM" id="Phobius"/>
    </source>
</evidence>
<name>A0A484ZDD6_9GAMM</name>
<dbReference type="RefSeq" id="WP_127526381.1">
    <property type="nucleotide sequence ID" value="NZ_BRLG01000004.1"/>
</dbReference>
<sequence>MKKNMVIGVSLSAVAVVIFGGWLIWQYLFPTPIAQWVFYGEKPSEVRGYSYPPAKDSATGRVENRPETPEGDGALLTQWVDAKQCSLTVKSGKEKIIITRFNESNQPSVQVRYVDAHNSASELNVQINQGVSFWTYPDEKNPAEYIGWKFDNLSGKPIPIRYRGKELLEGTTYKRLANGKWSYKRFHHGELVETKELEQLPVISSEHQEHEQELTRKANQWLSHKLQRLSESLSVPIPDQWLSIDSDPCQSVNAEI</sequence>